<dbReference type="AlphaFoldDB" id="A0A1C9W3Z4"/>
<dbReference type="OrthoDB" id="9803968at2"/>
<dbReference type="InterPro" id="IPR000873">
    <property type="entry name" value="AMP-dep_synth/lig_dom"/>
</dbReference>
<reference evidence="3" key="1">
    <citation type="submission" date="2016-01" db="EMBL/GenBank/DDBJ databases">
        <title>Complete genome sequence of Microbulbifer sp. CCB-MM1, a halophile isolated from Matang Mangrove Forest, Perak.</title>
        <authorList>
            <person name="Moh T.H."/>
            <person name="Dinesh B."/>
            <person name="Lau N.-S."/>
            <person name="Go F."/>
            <person name="Alexander Chong S.-C."/>
        </authorList>
    </citation>
    <scope>NUCLEOTIDE SEQUENCE [LARGE SCALE GENOMIC DNA]</scope>
    <source>
        <strain evidence="3">CCB-MM1</strain>
    </source>
</reference>
<accession>A0A1C9W3Z4</accession>
<evidence type="ECO:0000313" key="3">
    <source>
        <dbReference type="Proteomes" id="UP000095672"/>
    </source>
</evidence>
<dbReference type="GO" id="GO:0031956">
    <property type="term" value="F:medium-chain fatty acid-CoA ligase activity"/>
    <property type="evidence" value="ECO:0007669"/>
    <property type="project" value="TreeGrafter"/>
</dbReference>
<dbReference type="EMBL" id="CP014143">
    <property type="protein sequence ID" value="AOS95881.1"/>
    <property type="molecule type" value="Genomic_DNA"/>
</dbReference>
<dbReference type="EC" id="6.2.1.3" evidence="2"/>
<organism evidence="2 3">
    <name type="scientific">Microbulbifer aggregans</name>
    <dbReference type="NCBI Taxonomy" id="1769779"/>
    <lineage>
        <taxon>Bacteria</taxon>
        <taxon>Pseudomonadati</taxon>
        <taxon>Pseudomonadota</taxon>
        <taxon>Gammaproteobacteria</taxon>
        <taxon>Cellvibrionales</taxon>
        <taxon>Microbulbiferaceae</taxon>
        <taxon>Microbulbifer</taxon>
    </lineage>
</organism>
<keyword evidence="3" id="KW-1185">Reference proteome</keyword>
<dbReference type="InterPro" id="IPR020845">
    <property type="entry name" value="AMP-binding_CS"/>
</dbReference>
<dbReference type="Pfam" id="PF23562">
    <property type="entry name" value="AMP-binding_C_3"/>
    <property type="match status" value="1"/>
</dbReference>
<dbReference type="Gene3D" id="3.40.50.12780">
    <property type="entry name" value="N-terminal domain of ligase-like"/>
    <property type="match status" value="1"/>
</dbReference>
<evidence type="ECO:0000259" key="1">
    <source>
        <dbReference type="Pfam" id="PF00501"/>
    </source>
</evidence>
<feature type="domain" description="AMP-dependent synthetase/ligase" evidence="1">
    <location>
        <begin position="11"/>
        <end position="333"/>
    </location>
</feature>
<dbReference type="InterPro" id="IPR042099">
    <property type="entry name" value="ANL_N_sf"/>
</dbReference>
<dbReference type="RefSeq" id="WP_069946097.1">
    <property type="nucleotide sequence ID" value="NZ_CP014143.1"/>
</dbReference>
<dbReference type="PATRIC" id="fig|1769779.3.peg.411"/>
<evidence type="ECO:0000313" key="2">
    <source>
        <dbReference type="EMBL" id="AOS95881.1"/>
    </source>
</evidence>
<dbReference type="GO" id="GO:0004467">
    <property type="term" value="F:long-chain fatty acid-CoA ligase activity"/>
    <property type="evidence" value="ECO:0007669"/>
    <property type="project" value="UniProtKB-EC"/>
</dbReference>
<dbReference type="PANTHER" id="PTHR43201">
    <property type="entry name" value="ACYL-COA SYNTHETASE"/>
    <property type="match status" value="1"/>
</dbReference>
<proteinExistence type="predicted"/>
<sequence length="494" mass="52823">MELIGKTLVQALQQPPSDAPALEGREELLTFGQLRQRIGLMAAQLQTLSLSVIGLHADNGPQWLIADLACQQAGTVLVPLPGFFSSAQLSHTIVASGMQAILTDDCERFTTLPETGQAKANIDDLALIEIPKVRTAALPPETSKVTFTSGSTGAPRGVCLSNDTQLNTAAALARELQSLGCRRHLCILPLATLLENVAGAYTSWLLGGLVIAPGLDSLGLSGSSQLDIARLCSSIDHHRPHSLILLPQMLKLLVTAVDRGWKAPPSLRFIAVGGGKVAADLLCRARRLGLPVFEGYGLSECGSVVALNLPGADHPGAAGRPLPHCEIRVKDGEVLVRGPRYLGYLDELADPDAWLSTGDLGALDKAGFLHITGRRKNILISSFGRNISPEWIESEVLLSPTIAQCVVVGDDRPYCSALIFPLPGTDEAAVDQWLARVNTKLPDYAQLREWRPLPEPLTFQGALLTANGRPRRGDIASTYADLIDSMYETARVSS</sequence>
<dbReference type="STRING" id="1769779.AUP74_00410"/>
<dbReference type="KEGG" id="micc:AUP74_00410"/>
<dbReference type="PANTHER" id="PTHR43201:SF32">
    <property type="entry name" value="2-SUCCINYLBENZOATE--COA LIGASE, CHLOROPLASTIC_PEROXISOMAL"/>
    <property type="match status" value="1"/>
</dbReference>
<gene>
    <name evidence="2" type="ORF">AUP74_00410</name>
</gene>
<dbReference type="SUPFAM" id="SSF56801">
    <property type="entry name" value="Acetyl-CoA synthetase-like"/>
    <property type="match status" value="1"/>
</dbReference>
<dbReference type="InterPro" id="IPR045851">
    <property type="entry name" value="AMP-bd_C_sf"/>
</dbReference>
<dbReference type="Pfam" id="PF00501">
    <property type="entry name" value="AMP-binding"/>
    <property type="match status" value="1"/>
</dbReference>
<protein>
    <submittedName>
        <fullName evidence="2">Long-chain-fatty-acid--CoA ligase FadD15</fullName>
        <ecNumber evidence="2">6.2.1.3</ecNumber>
    </submittedName>
</protein>
<dbReference type="Proteomes" id="UP000095672">
    <property type="component" value="Chromosome"/>
</dbReference>
<keyword evidence="2" id="KW-0436">Ligase</keyword>
<name>A0A1C9W3Z4_9GAMM</name>
<dbReference type="PROSITE" id="PS00455">
    <property type="entry name" value="AMP_BINDING"/>
    <property type="match status" value="1"/>
</dbReference>
<dbReference type="Gene3D" id="3.30.300.30">
    <property type="match status" value="1"/>
</dbReference>